<comment type="caution">
    <text evidence="1">The sequence shown here is derived from an EMBL/GenBank/DDBJ whole genome shotgun (WGS) entry which is preliminary data.</text>
</comment>
<sequence length="30" mass="3721">MFLARYQKSRGEFEFKRFLHCLFMKECSTS</sequence>
<accession>A0A5B7I5D5</accession>
<keyword evidence="2" id="KW-1185">Reference proteome</keyword>
<gene>
    <name evidence="1" type="ORF">E2C01_071613</name>
</gene>
<evidence type="ECO:0000313" key="1">
    <source>
        <dbReference type="EMBL" id="MPC77166.1"/>
    </source>
</evidence>
<dbReference type="Proteomes" id="UP000324222">
    <property type="component" value="Unassembled WGS sequence"/>
</dbReference>
<dbReference type="EMBL" id="VSRR010045170">
    <property type="protein sequence ID" value="MPC77166.1"/>
    <property type="molecule type" value="Genomic_DNA"/>
</dbReference>
<evidence type="ECO:0000313" key="2">
    <source>
        <dbReference type="Proteomes" id="UP000324222"/>
    </source>
</evidence>
<protein>
    <submittedName>
        <fullName evidence="1">Uncharacterized protein</fullName>
    </submittedName>
</protein>
<reference evidence="1 2" key="1">
    <citation type="submission" date="2019-05" db="EMBL/GenBank/DDBJ databases">
        <title>Another draft genome of Portunus trituberculatus and its Hox gene families provides insights of decapod evolution.</title>
        <authorList>
            <person name="Jeong J.-H."/>
            <person name="Song I."/>
            <person name="Kim S."/>
            <person name="Choi T."/>
            <person name="Kim D."/>
            <person name="Ryu S."/>
            <person name="Kim W."/>
        </authorList>
    </citation>
    <scope>NUCLEOTIDE SEQUENCE [LARGE SCALE GENOMIC DNA]</scope>
    <source>
        <tissue evidence="1">Muscle</tissue>
    </source>
</reference>
<name>A0A5B7I5D5_PORTR</name>
<organism evidence="1 2">
    <name type="scientific">Portunus trituberculatus</name>
    <name type="common">Swimming crab</name>
    <name type="synonym">Neptunus trituberculatus</name>
    <dbReference type="NCBI Taxonomy" id="210409"/>
    <lineage>
        <taxon>Eukaryota</taxon>
        <taxon>Metazoa</taxon>
        <taxon>Ecdysozoa</taxon>
        <taxon>Arthropoda</taxon>
        <taxon>Crustacea</taxon>
        <taxon>Multicrustacea</taxon>
        <taxon>Malacostraca</taxon>
        <taxon>Eumalacostraca</taxon>
        <taxon>Eucarida</taxon>
        <taxon>Decapoda</taxon>
        <taxon>Pleocyemata</taxon>
        <taxon>Brachyura</taxon>
        <taxon>Eubrachyura</taxon>
        <taxon>Portunoidea</taxon>
        <taxon>Portunidae</taxon>
        <taxon>Portuninae</taxon>
        <taxon>Portunus</taxon>
    </lineage>
</organism>
<proteinExistence type="predicted"/>
<dbReference type="AlphaFoldDB" id="A0A5B7I5D5"/>